<reference evidence="1" key="1">
    <citation type="journal article" date="2014" name="Front. Microbiol.">
        <title>High frequency of phylogenetically diverse reductive dehalogenase-homologous genes in deep subseafloor sedimentary metagenomes.</title>
        <authorList>
            <person name="Kawai M."/>
            <person name="Futagami T."/>
            <person name="Toyoda A."/>
            <person name="Takaki Y."/>
            <person name="Nishi S."/>
            <person name="Hori S."/>
            <person name="Arai W."/>
            <person name="Tsubouchi T."/>
            <person name="Morono Y."/>
            <person name="Uchiyama I."/>
            <person name="Ito T."/>
            <person name="Fujiyama A."/>
            <person name="Inagaki F."/>
            <person name="Takami H."/>
        </authorList>
    </citation>
    <scope>NUCLEOTIDE SEQUENCE</scope>
    <source>
        <strain evidence="1">Expedition CK06-06</strain>
    </source>
</reference>
<dbReference type="EMBL" id="BARW01024669">
    <property type="protein sequence ID" value="GAI94542.1"/>
    <property type="molecule type" value="Genomic_DNA"/>
</dbReference>
<gene>
    <name evidence="1" type="ORF">S12H4_40620</name>
</gene>
<name>X1SNB8_9ZZZZ</name>
<accession>X1SNB8</accession>
<sequence>YKKMLKKLLDNNETAIVLKDRIKRLEEKIIRDFKD</sequence>
<dbReference type="AlphaFoldDB" id="X1SNB8"/>
<proteinExistence type="predicted"/>
<protein>
    <submittedName>
        <fullName evidence="1">Uncharacterized protein</fullName>
    </submittedName>
</protein>
<evidence type="ECO:0000313" key="1">
    <source>
        <dbReference type="EMBL" id="GAI94542.1"/>
    </source>
</evidence>
<feature type="non-terminal residue" evidence="1">
    <location>
        <position position="1"/>
    </location>
</feature>
<organism evidence="1">
    <name type="scientific">marine sediment metagenome</name>
    <dbReference type="NCBI Taxonomy" id="412755"/>
    <lineage>
        <taxon>unclassified sequences</taxon>
        <taxon>metagenomes</taxon>
        <taxon>ecological metagenomes</taxon>
    </lineage>
</organism>
<comment type="caution">
    <text evidence="1">The sequence shown here is derived from an EMBL/GenBank/DDBJ whole genome shotgun (WGS) entry which is preliminary data.</text>
</comment>